<proteinExistence type="predicted"/>
<evidence type="ECO:0000256" key="2">
    <source>
        <dbReference type="SAM" id="Phobius"/>
    </source>
</evidence>
<reference evidence="3" key="2">
    <citation type="submission" date="2020-09" db="EMBL/GenBank/DDBJ databases">
        <authorList>
            <person name="Sun Q."/>
            <person name="Ohkuma M."/>
        </authorList>
    </citation>
    <scope>NUCLEOTIDE SEQUENCE</scope>
    <source>
        <strain evidence="3">JCM 4646</strain>
    </source>
</reference>
<evidence type="ECO:0000313" key="3">
    <source>
        <dbReference type="EMBL" id="GHH73588.1"/>
    </source>
</evidence>
<feature type="transmembrane region" description="Helical" evidence="2">
    <location>
        <begin position="73"/>
        <end position="94"/>
    </location>
</feature>
<sequence length="151" mass="16045">MDSTDDRTDDRTAAPTPTPGVALYLRCYPFDRTAMDFHRRALEGLAWALELPEPLLHLDNGRRAADGLPALDALLRAVAGGWVGTVLVPGLFVFSMDDTEARRVAGLLERYGCRVVELPSRGLLPRPADAQEPPPAGDGGSRTPAAAAAAA</sequence>
<organism evidence="3 4">
    <name type="scientific">Kitasatospora indigofera</name>
    <dbReference type="NCBI Taxonomy" id="67307"/>
    <lineage>
        <taxon>Bacteria</taxon>
        <taxon>Bacillati</taxon>
        <taxon>Actinomycetota</taxon>
        <taxon>Actinomycetes</taxon>
        <taxon>Kitasatosporales</taxon>
        <taxon>Streptomycetaceae</taxon>
        <taxon>Kitasatospora</taxon>
    </lineage>
</organism>
<protein>
    <submittedName>
        <fullName evidence="3">Uncharacterized protein</fullName>
    </submittedName>
</protein>
<feature type="region of interest" description="Disordered" evidence="1">
    <location>
        <begin position="123"/>
        <end position="151"/>
    </location>
</feature>
<evidence type="ECO:0000313" key="4">
    <source>
        <dbReference type="Proteomes" id="UP000617734"/>
    </source>
</evidence>
<accession>A0A919KUY6</accession>
<comment type="caution">
    <text evidence="3">The sequence shown here is derived from an EMBL/GenBank/DDBJ whole genome shotgun (WGS) entry which is preliminary data.</text>
</comment>
<keyword evidence="2" id="KW-0472">Membrane</keyword>
<dbReference type="AlphaFoldDB" id="A0A919KUY6"/>
<dbReference type="Proteomes" id="UP000617734">
    <property type="component" value="Unassembled WGS sequence"/>
</dbReference>
<dbReference type="RefSeq" id="WP_190212076.1">
    <property type="nucleotide sequence ID" value="NZ_BNBO01000020.1"/>
</dbReference>
<dbReference type="GeneID" id="95354237"/>
<keyword evidence="4" id="KW-1185">Reference proteome</keyword>
<dbReference type="EMBL" id="BNBO01000020">
    <property type="protein sequence ID" value="GHH73588.1"/>
    <property type="molecule type" value="Genomic_DNA"/>
</dbReference>
<keyword evidence="2" id="KW-1133">Transmembrane helix</keyword>
<name>A0A919KUY6_9ACTN</name>
<gene>
    <name evidence="3" type="ORF">GCM10018781_38330</name>
</gene>
<evidence type="ECO:0000256" key="1">
    <source>
        <dbReference type="SAM" id="MobiDB-lite"/>
    </source>
</evidence>
<reference evidence="3" key="1">
    <citation type="journal article" date="2014" name="Int. J. Syst. Evol. Microbiol.">
        <title>Complete genome sequence of Corynebacterium casei LMG S-19264T (=DSM 44701T), isolated from a smear-ripened cheese.</title>
        <authorList>
            <consortium name="US DOE Joint Genome Institute (JGI-PGF)"/>
            <person name="Walter F."/>
            <person name="Albersmeier A."/>
            <person name="Kalinowski J."/>
            <person name="Ruckert C."/>
        </authorList>
    </citation>
    <scope>NUCLEOTIDE SEQUENCE</scope>
    <source>
        <strain evidence="3">JCM 4646</strain>
    </source>
</reference>
<keyword evidence="2" id="KW-0812">Transmembrane</keyword>